<comment type="caution">
    <text evidence="3">The sequence shown here is derived from an EMBL/GenBank/DDBJ whole genome shotgun (WGS) entry which is preliminary data.</text>
</comment>
<feature type="compositionally biased region" description="Polar residues" evidence="1">
    <location>
        <begin position="89"/>
        <end position="99"/>
    </location>
</feature>
<evidence type="ECO:0000256" key="1">
    <source>
        <dbReference type="SAM" id="MobiDB-lite"/>
    </source>
</evidence>
<keyword evidence="2" id="KW-0812">Transmembrane</keyword>
<keyword evidence="2" id="KW-1133">Transmembrane helix</keyword>
<sequence length="178" mass="20049">MVFGCCLSSSHLFLSWHIEIHLIEESREIMKDTCTSSFFGAAPAVLKLFLIIFLLSSYGIVRVQARKLLPQNEESHATQEHQQLKVDRSSSTPTRQTRVSFRRIPPSNSNPTQNNTLTCMDDIRRSHRRRHPADSLIGILTGAKHIKSDGALENKASSTYLTENDGHEHVDPTSIVIQ</sequence>
<evidence type="ECO:0000313" key="3">
    <source>
        <dbReference type="EMBL" id="RRT80622.1"/>
    </source>
</evidence>
<feature type="region of interest" description="Disordered" evidence="1">
    <location>
        <begin position="74"/>
        <end position="117"/>
    </location>
</feature>
<reference evidence="3 4" key="1">
    <citation type="journal article" date="2014" name="Agronomy (Basel)">
        <title>A Draft Genome Sequence for Ensete ventricosum, the Drought-Tolerant Tree Against Hunger.</title>
        <authorList>
            <person name="Harrison J."/>
            <person name="Moore K.A."/>
            <person name="Paszkiewicz K."/>
            <person name="Jones T."/>
            <person name="Grant M."/>
            <person name="Ambacheew D."/>
            <person name="Muzemil S."/>
            <person name="Studholme D.J."/>
        </authorList>
    </citation>
    <scope>NUCLEOTIDE SEQUENCE [LARGE SCALE GENOMIC DNA]</scope>
</reference>
<proteinExistence type="predicted"/>
<accession>A0A427AWI7</accession>
<dbReference type="AlphaFoldDB" id="A0A427AWI7"/>
<name>A0A427AWI7_ENSVE</name>
<feature type="compositionally biased region" description="Basic and acidic residues" evidence="1">
    <location>
        <begin position="74"/>
        <end position="88"/>
    </location>
</feature>
<protein>
    <submittedName>
        <fullName evidence="3">Uncharacterized protein</fullName>
    </submittedName>
</protein>
<dbReference type="EMBL" id="AMZH03001101">
    <property type="protein sequence ID" value="RRT80622.1"/>
    <property type="molecule type" value="Genomic_DNA"/>
</dbReference>
<feature type="compositionally biased region" description="Low complexity" evidence="1">
    <location>
        <begin position="105"/>
        <end position="116"/>
    </location>
</feature>
<organism evidence="3 4">
    <name type="scientific">Ensete ventricosum</name>
    <name type="common">Abyssinian banana</name>
    <name type="synonym">Musa ensete</name>
    <dbReference type="NCBI Taxonomy" id="4639"/>
    <lineage>
        <taxon>Eukaryota</taxon>
        <taxon>Viridiplantae</taxon>
        <taxon>Streptophyta</taxon>
        <taxon>Embryophyta</taxon>
        <taxon>Tracheophyta</taxon>
        <taxon>Spermatophyta</taxon>
        <taxon>Magnoliopsida</taxon>
        <taxon>Liliopsida</taxon>
        <taxon>Zingiberales</taxon>
        <taxon>Musaceae</taxon>
        <taxon>Ensete</taxon>
    </lineage>
</organism>
<keyword evidence="2" id="KW-0472">Membrane</keyword>
<evidence type="ECO:0000313" key="4">
    <source>
        <dbReference type="Proteomes" id="UP000287651"/>
    </source>
</evidence>
<evidence type="ECO:0000256" key="2">
    <source>
        <dbReference type="SAM" id="Phobius"/>
    </source>
</evidence>
<gene>
    <name evidence="3" type="ORF">B296_00007595</name>
</gene>
<feature type="transmembrane region" description="Helical" evidence="2">
    <location>
        <begin position="38"/>
        <end position="61"/>
    </location>
</feature>
<dbReference type="Proteomes" id="UP000287651">
    <property type="component" value="Unassembled WGS sequence"/>
</dbReference>